<sequence length="754" mass="81918">MERMIFRIKGMCCGEEIAVLKRQVGPLVGGELNLAFDLLESKMTVLSPDEAVTSEKIREAVAQTGMEAVPWDEFCVPGTCGVEEGAWQRHGRLFMCGASGAFILAGFLLEAYRLGSFWDALSEGHAEALRYGNAAILLYTAAVVTGIWYVLPKALFAVRRLRPDMNLLMTVAVLGAMGIGQWLEAASVSFLFSLALVLESWSVGRARRAIKALVDISPTKARFICPTDGNIEEKPVEDIPVGVTVLVRPGEKIPLDGVVTKGITSVNQSPITGESAPVFKEPGDEVFAGTINAEGAIEFRSTRPASNTTLSRIIHMVEDAQARRAPVEQWVEKFALVYTPAMMVLALLIAVIPPVFLGGIWTDWFYQALVILVIACPCSLVISTPVSIVAGLTSAARNGVLIKGGAFLEAPARLKGIALDKTGTLTYGQPTVQQIIPTDNHTEEELLANAAALESHCTHPFARAILEHAQARGVTFPEAEDFSILPGQGAQGTIHNKSYWIGSHRLLEQWRHETPEFHEMATRLEDEGHSLVIMWCNDHVCGLMSVADQVRTEARQAISELKELGIQKIVMITGDNQRTAEQMAHTTGVDAYRAELLPEDKVRFVAELEEDLGNVAMVGDGVNDAPAMAMASVGIAMGAMGTDAAVETADIALMSDDLSKLPWLIRHSRRTLKVIKQNILFSLGIKLLFISMTLFGTATLWMAIAADMGASLLVIFNGLRLLRSKQQGQERINSDSTDPPFPQPLRSPGRQFPA</sequence>
<keyword evidence="3 12" id="KW-0812">Transmembrane</keyword>
<evidence type="ECO:0000313" key="15">
    <source>
        <dbReference type="EMBL" id="GLI32690.1"/>
    </source>
</evidence>
<dbReference type="PRINTS" id="PR00941">
    <property type="entry name" value="CDATPASE"/>
</dbReference>
<dbReference type="PANTHER" id="PTHR48085:SF5">
    <property type="entry name" value="CADMIUM_ZINC-TRANSPORTING ATPASE HMA4-RELATED"/>
    <property type="match status" value="1"/>
</dbReference>
<feature type="transmembrane region" description="Helical" evidence="12">
    <location>
        <begin position="132"/>
        <end position="151"/>
    </location>
</feature>
<evidence type="ECO:0000256" key="1">
    <source>
        <dbReference type="ARBA" id="ARBA00004141"/>
    </source>
</evidence>
<dbReference type="PANTHER" id="PTHR48085">
    <property type="entry name" value="CADMIUM/ZINC-TRANSPORTING ATPASE HMA2-RELATED"/>
    <property type="match status" value="1"/>
</dbReference>
<dbReference type="SUPFAM" id="SSF81665">
    <property type="entry name" value="Calcium ATPase, transmembrane domain M"/>
    <property type="match status" value="1"/>
</dbReference>
<keyword evidence="16" id="KW-1185">Reference proteome</keyword>
<dbReference type="InterPro" id="IPR006121">
    <property type="entry name" value="HMA_dom"/>
</dbReference>
<dbReference type="GO" id="GO:0005524">
    <property type="term" value="F:ATP binding"/>
    <property type="evidence" value="ECO:0007669"/>
    <property type="project" value="UniProtKB-UniRule"/>
</dbReference>
<evidence type="ECO:0000256" key="9">
    <source>
        <dbReference type="ARBA" id="ARBA00023136"/>
    </source>
</evidence>
<keyword evidence="12" id="KW-1003">Cell membrane</keyword>
<dbReference type="SFLD" id="SFLDF00027">
    <property type="entry name" value="p-type_atpase"/>
    <property type="match status" value="1"/>
</dbReference>
<name>A0A9W6FSX9_9BACT</name>
<feature type="transmembrane region" description="Helical" evidence="12">
    <location>
        <begin position="364"/>
        <end position="393"/>
    </location>
</feature>
<dbReference type="PROSITE" id="PS00154">
    <property type="entry name" value="ATPASE_E1_E2"/>
    <property type="match status" value="1"/>
</dbReference>
<feature type="region of interest" description="Disordered" evidence="13">
    <location>
        <begin position="727"/>
        <end position="754"/>
    </location>
</feature>
<organism evidence="15 16">
    <name type="scientific">Desulforhabdus amnigena</name>
    <dbReference type="NCBI Taxonomy" id="40218"/>
    <lineage>
        <taxon>Bacteria</taxon>
        <taxon>Pseudomonadati</taxon>
        <taxon>Thermodesulfobacteriota</taxon>
        <taxon>Syntrophobacteria</taxon>
        <taxon>Syntrophobacterales</taxon>
        <taxon>Syntrophobacteraceae</taxon>
        <taxon>Desulforhabdus</taxon>
    </lineage>
</organism>
<dbReference type="InterPro" id="IPR059000">
    <property type="entry name" value="ATPase_P-type_domA"/>
</dbReference>
<evidence type="ECO:0000256" key="2">
    <source>
        <dbReference type="ARBA" id="ARBA00006024"/>
    </source>
</evidence>
<dbReference type="Gene3D" id="2.70.150.10">
    <property type="entry name" value="Calcium-transporting ATPase, cytoplasmic transduction domain A"/>
    <property type="match status" value="1"/>
</dbReference>
<keyword evidence="5 12" id="KW-0547">Nucleotide-binding</keyword>
<dbReference type="GO" id="GO:0046872">
    <property type="term" value="F:metal ion binding"/>
    <property type="evidence" value="ECO:0007669"/>
    <property type="project" value="UniProtKB-KW"/>
</dbReference>
<dbReference type="EC" id="7.2.2.12" evidence="10"/>
<dbReference type="EMBL" id="BSDR01000001">
    <property type="protein sequence ID" value="GLI32690.1"/>
    <property type="molecule type" value="Genomic_DNA"/>
</dbReference>
<dbReference type="NCBIfam" id="TIGR01494">
    <property type="entry name" value="ATPase_P-type"/>
    <property type="match status" value="1"/>
</dbReference>
<proteinExistence type="inferred from homology"/>
<dbReference type="SUPFAM" id="SSF81653">
    <property type="entry name" value="Calcium ATPase, transduction domain A"/>
    <property type="match status" value="1"/>
</dbReference>
<dbReference type="PROSITE" id="PS50846">
    <property type="entry name" value="HMA_2"/>
    <property type="match status" value="1"/>
</dbReference>
<dbReference type="SFLD" id="SFLDS00003">
    <property type="entry name" value="Haloacid_Dehalogenase"/>
    <property type="match status" value="1"/>
</dbReference>
<feature type="transmembrane region" description="Helical" evidence="12">
    <location>
        <begin position="163"/>
        <end position="179"/>
    </location>
</feature>
<feature type="compositionally biased region" description="Polar residues" evidence="13">
    <location>
        <begin position="727"/>
        <end position="737"/>
    </location>
</feature>
<dbReference type="Proteomes" id="UP001144372">
    <property type="component" value="Unassembled WGS sequence"/>
</dbReference>
<evidence type="ECO:0000256" key="8">
    <source>
        <dbReference type="ARBA" id="ARBA00022989"/>
    </source>
</evidence>
<keyword evidence="7" id="KW-1278">Translocase</keyword>
<feature type="transmembrane region" description="Helical" evidence="12">
    <location>
        <begin position="701"/>
        <end position="722"/>
    </location>
</feature>
<protein>
    <recommendedName>
        <fullName evidence="10">P-type Zn(2+) transporter</fullName>
        <ecNumber evidence="10">7.2.2.12</ecNumber>
    </recommendedName>
</protein>
<dbReference type="InterPro" id="IPR036163">
    <property type="entry name" value="HMA_dom_sf"/>
</dbReference>
<dbReference type="InterPro" id="IPR044492">
    <property type="entry name" value="P_typ_ATPase_HD_dom"/>
</dbReference>
<dbReference type="InterPro" id="IPR023298">
    <property type="entry name" value="ATPase_P-typ_TM_dom_sf"/>
</dbReference>
<evidence type="ECO:0000256" key="12">
    <source>
        <dbReference type="RuleBase" id="RU362081"/>
    </source>
</evidence>
<dbReference type="NCBIfam" id="TIGR01525">
    <property type="entry name" value="ATPase-IB_hvy"/>
    <property type="match status" value="1"/>
</dbReference>
<dbReference type="Pfam" id="PF00702">
    <property type="entry name" value="Hydrolase"/>
    <property type="match status" value="1"/>
</dbReference>
<dbReference type="GO" id="GO:0016887">
    <property type="term" value="F:ATP hydrolysis activity"/>
    <property type="evidence" value="ECO:0007669"/>
    <property type="project" value="InterPro"/>
</dbReference>
<evidence type="ECO:0000256" key="11">
    <source>
        <dbReference type="ARBA" id="ARBA00047308"/>
    </source>
</evidence>
<evidence type="ECO:0000256" key="13">
    <source>
        <dbReference type="SAM" id="MobiDB-lite"/>
    </source>
</evidence>
<dbReference type="AlphaFoldDB" id="A0A9W6FSX9"/>
<evidence type="ECO:0000256" key="4">
    <source>
        <dbReference type="ARBA" id="ARBA00022723"/>
    </source>
</evidence>
<evidence type="ECO:0000256" key="10">
    <source>
        <dbReference type="ARBA" id="ARBA00039097"/>
    </source>
</evidence>
<evidence type="ECO:0000256" key="6">
    <source>
        <dbReference type="ARBA" id="ARBA00022840"/>
    </source>
</evidence>
<feature type="transmembrane region" description="Helical" evidence="12">
    <location>
        <begin position="678"/>
        <end position="695"/>
    </location>
</feature>
<dbReference type="GO" id="GO:0016463">
    <property type="term" value="F:P-type zinc transporter activity"/>
    <property type="evidence" value="ECO:0007669"/>
    <property type="project" value="UniProtKB-EC"/>
</dbReference>
<dbReference type="PRINTS" id="PR00119">
    <property type="entry name" value="CATATPASE"/>
</dbReference>
<dbReference type="Pfam" id="PF00122">
    <property type="entry name" value="E1-E2_ATPase"/>
    <property type="match status" value="1"/>
</dbReference>
<keyword evidence="4 12" id="KW-0479">Metal-binding</keyword>
<dbReference type="InterPro" id="IPR023214">
    <property type="entry name" value="HAD_sf"/>
</dbReference>
<dbReference type="SUPFAM" id="SSF55008">
    <property type="entry name" value="HMA, heavy metal-associated domain"/>
    <property type="match status" value="1"/>
</dbReference>
<comment type="similarity">
    <text evidence="2 12">Belongs to the cation transport ATPase (P-type) (TC 3.A.3) family. Type IB subfamily.</text>
</comment>
<dbReference type="FunFam" id="2.70.150.10:FF:000002">
    <property type="entry name" value="Copper-transporting ATPase 1, putative"/>
    <property type="match status" value="1"/>
</dbReference>
<evidence type="ECO:0000313" key="16">
    <source>
        <dbReference type="Proteomes" id="UP001144372"/>
    </source>
</evidence>
<dbReference type="Gene3D" id="3.40.50.1000">
    <property type="entry name" value="HAD superfamily/HAD-like"/>
    <property type="match status" value="1"/>
</dbReference>
<comment type="subcellular location">
    <subcellularLocation>
        <location evidence="12">Cell membrane</location>
    </subcellularLocation>
    <subcellularLocation>
        <location evidence="1">Membrane</location>
        <topology evidence="1">Multi-pass membrane protein</topology>
    </subcellularLocation>
</comment>
<dbReference type="InterPro" id="IPR027256">
    <property type="entry name" value="P-typ_ATPase_IB"/>
</dbReference>
<reference evidence="15" key="1">
    <citation type="submission" date="2022-12" db="EMBL/GenBank/DDBJ databases">
        <title>Reference genome sequencing for broad-spectrum identification of bacterial and archaeal isolates by mass spectrometry.</title>
        <authorList>
            <person name="Sekiguchi Y."/>
            <person name="Tourlousse D.M."/>
        </authorList>
    </citation>
    <scope>NUCLEOTIDE SEQUENCE</scope>
    <source>
        <strain evidence="15">ASRB1</strain>
    </source>
</reference>
<keyword evidence="6 12" id="KW-0067">ATP-binding</keyword>
<evidence type="ECO:0000256" key="7">
    <source>
        <dbReference type="ARBA" id="ARBA00022967"/>
    </source>
</evidence>
<feature type="domain" description="HMA" evidence="14">
    <location>
        <begin position="2"/>
        <end position="69"/>
    </location>
</feature>
<feature type="transmembrane region" description="Helical" evidence="12">
    <location>
        <begin position="185"/>
        <end position="203"/>
    </location>
</feature>
<dbReference type="InterPro" id="IPR001757">
    <property type="entry name" value="P_typ_ATPase"/>
</dbReference>
<dbReference type="Gene3D" id="3.40.1110.10">
    <property type="entry name" value="Calcium-transporting ATPase, cytoplasmic domain N"/>
    <property type="match status" value="1"/>
</dbReference>
<evidence type="ECO:0000256" key="5">
    <source>
        <dbReference type="ARBA" id="ARBA00022741"/>
    </source>
</evidence>
<evidence type="ECO:0000256" key="3">
    <source>
        <dbReference type="ARBA" id="ARBA00022692"/>
    </source>
</evidence>
<keyword evidence="8 12" id="KW-1133">Transmembrane helix</keyword>
<dbReference type="InterPro" id="IPR036412">
    <property type="entry name" value="HAD-like_sf"/>
</dbReference>
<dbReference type="InterPro" id="IPR018303">
    <property type="entry name" value="ATPase_P-typ_P_site"/>
</dbReference>
<evidence type="ECO:0000259" key="14">
    <source>
        <dbReference type="PROSITE" id="PS50846"/>
    </source>
</evidence>
<keyword evidence="9 12" id="KW-0472">Membrane</keyword>
<comment type="catalytic activity">
    <reaction evidence="11">
        <text>Zn(2+)(in) + ATP + H2O = Zn(2+)(out) + ADP + phosphate + H(+)</text>
        <dbReference type="Rhea" id="RHEA:20621"/>
        <dbReference type="ChEBI" id="CHEBI:15377"/>
        <dbReference type="ChEBI" id="CHEBI:15378"/>
        <dbReference type="ChEBI" id="CHEBI:29105"/>
        <dbReference type="ChEBI" id="CHEBI:30616"/>
        <dbReference type="ChEBI" id="CHEBI:43474"/>
        <dbReference type="ChEBI" id="CHEBI:456216"/>
        <dbReference type="EC" id="7.2.2.12"/>
    </reaction>
</comment>
<feature type="transmembrane region" description="Helical" evidence="12">
    <location>
        <begin position="334"/>
        <end position="352"/>
    </location>
</feature>
<dbReference type="InterPro" id="IPR008250">
    <property type="entry name" value="ATPase_P-typ_transduc_dom_A_sf"/>
</dbReference>
<comment type="caution">
    <text evidence="15">The sequence shown here is derived from an EMBL/GenBank/DDBJ whole genome shotgun (WGS) entry which is preliminary data.</text>
</comment>
<dbReference type="SUPFAM" id="SSF56784">
    <property type="entry name" value="HAD-like"/>
    <property type="match status" value="1"/>
</dbReference>
<feature type="transmembrane region" description="Helical" evidence="12">
    <location>
        <begin position="93"/>
        <end position="112"/>
    </location>
</feature>
<accession>A0A9W6FSX9</accession>
<dbReference type="SFLD" id="SFLDG00002">
    <property type="entry name" value="C1.7:_P-type_atpase_like"/>
    <property type="match status" value="1"/>
</dbReference>
<dbReference type="GO" id="GO:0005886">
    <property type="term" value="C:plasma membrane"/>
    <property type="evidence" value="ECO:0007669"/>
    <property type="project" value="UniProtKB-SubCell"/>
</dbReference>
<dbReference type="InterPro" id="IPR051014">
    <property type="entry name" value="Cation_Transport_ATPase_IB"/>
</dbReference>
<dbReference type="Gene3D" id="3.30.70.100">
    <property type="match status" value="1"/>
</dbReference>
<dbReference type="InterPro" id="IPR023299">
    <property type="entry name" value="ATPase_P-typ_cyto_dom_N"/>
</dbReference>
<gene>
    <name evidence="15" type="ORF">DAMNIGENAA_01230</name>
</gene>